<dbReference type="STRING" id="662367.SAMN05216167_1383"/>
<dbReference type="Proteomes" id="UP000198598">
    <property type="component" value="Unassembled WGS sequence"/>
</dbReference>
<proteinExistence type="predicted"/>
<evidence type="ECO:0000313" key="1">
    <source>
        <dbReference type="EMBL" id="SFF24565.1"/>
    </source>
</evidence>
<sequence length="106" mass="11550">MIHPVVLQQWKTDVGLATACANIITAQQELSRLALTLASSTRAASQLARLIAPPIVPLQLANLGLPRMPVGSLLEIHWHNLAGQIERPVLLTSRLQYLTAGSQKKR</sequence>
<reference evidence="1 2" key="1">
    <citation type="submission" date="2016-10" db="EMBL/GenBank/DDBJ databases">
        <authorList>
            <person name="de Groot N.N."/>
        </authorList>
    </citation>
    <scope>NUCLEOTIDE SEQUENCE [LARGE SCALE GENOMIC DNA]</scope>
    <source>
        <strain evidence="1 2">DSM 26130</strain>
    </source>
</reference>
<name>A0A1I2H349_9BACT</name>
<dbReference type="RefSeq" id="WP_093834719.1">
    <property type="nucleotide sequence ID" value="NZ_FOLQ01000038.1"/>
</dbReference>
<keyword evidence="2" id="KW-1185">Reference proteome</keyword>
<gene>
    <name evidence="1" type="ORF">SAMN05216167_1383</name>
</gene>
<evidence type="ECO:0000313" key="2">
    <source>
        <dbReference type="Proteomes" id="UP000198598"/>
    </source>
</evidence>
<protein>
    <submittedName>
        <fullName evidence="1">Uncharacterized protein</fullName>
    </submittedName>
</protein>
<dbReference type="EMBL" id="FOLQ01000038">
    <property type="protein sequence ID" value="SFF24565.1"/>
    <property type="molecule type" value="Genomic_DNA"/>
</dbReference>
<organism evidence="1 2">
    <name type="scientific">Spirosoma endophyticum</name>
    <dbReference type="NCBI Taxonomy" id="662367"/>
    <lineage>
        <taxon>Bacteria</taxon>
        <taxon>Pseudomonadati</taxon>
        <taxon>Bacteroidota</taxon>
        <taxon>Cytophagia</taxon>
        <taxon>Cytophagales</taxon>
        <taxon>Cytophagaceae</taxon>
        <taxon>Spirosoma</taxon>
    </lineage>
</organism>
<dbReference type="AlphaFoldDB" id="A0A1I2H349"/>
<accession>A0A1I2H349</accession>